<dbReference type="EMBL" id="BAAARV010000075">
    <property type="protein sequence ID" value="GAA2373650.1"/>
    <property type="molecule type" value="Genomic_DNA"/>
</dbReference>
<keyword evidence="10" id="KW-1185">Reference proteome</keyword>
<evidence type="ECO:0000256" key="1">
    <source>
        <dbReference type="ARBA" id="ARBA00011073"/>
    </source>
</evidence>
<protein>
    <recommendedName>
        <fullName evidence="8">Peptidase S8/S53 domain-containing protein</fullName>
    </recommendedName>
</protein>
<evidence type="ECO:0000313" key="10">
    <source>
        <dbReference type="Proteomes" id="UP001501444"/>
    </source>
</evidence>
<feature type="domain" description="Peptidase S8/S53" evidence="8">
    <location>
        <begin position="163"/>
        <end position="399"/>
    </location>
</feature>
<dbReference type="PROSITE" id="PS51892">
    <property type="entry name" value="SUBTILASE"/>
    <property type="match status" value="1"/>
</dbReference>
<dbReference type="InterPro" id="IPR000209">
    <property type="entry name" value="Peptidase_S8/S53_dom"/>
</dbReference>
<feature type="region of interest" description="Disordered" evidence="6">
    <location>
        <begin position="484"/>
        <end position="503"/>
    </location>
</feature>
<feature type="region of interest" description="Disordered" evidence="6">
    <location>
        <begin position="396"/>
        <end position="420"/>
    </location>
</feature>
<gene>
    <name evidence="9" type="ORF">GCM10010170_076350</name>
</gene>
<evidence type="ECO:0000256" key="6">
    <source>
        <dbReference type="SAM" id="MobiDB-lite"/>
    </source>
</evidence>
<accession>A0ABN3HA17</accession>
<feature type="region of interest" description="Disordered" evidence="6">
    <location>
        <begin position="512"/>
        <end position="577"/>
    </location>
</feature>
<sequence>MVWVSAPSTASAAPTASGQEYQKYYTVAQSYHGSPENLPEIAGRFLGSSDRSREIFNLNVGRPQPAGGALSDSAKLRAGWYLVLPWDARGDGVRYGQLPTTVPAPGASPTPSASSAPTSRPTGPPAAVPAPGNCAAGRSAPGNQDQWAALRLAPEHAWNYSRGKGVTVAVVDSGVDANLPALSGRVAVGTDIVSGSGRGDTDCLGSGTAMASIIAARSDSGSGAVTGVAPDATVLPVRLVTTNPQATVPDQVAAIEFAANSGAKVVVLGTYVDRTDPTVAAAIRNAGAHDAVVVTAALGSGAAPSAAPSGPPAATLLRVGAVGIDGMPALHYPASAVDVVAPGVAVAGLGISGVGPVSVTGGQYAAAFVAGEVALVRARFPHLTAAQTVHRIEATTDPVGGPAASGPDASGQPVSGRAGTGMIDPGLAVTQVLPEENRAATPQPVATRPAEPHPYRGYALVIIALLALVTVVMLILRARRAIRPDDPVLGGPTAPVTEPAGAATVGERLSQLSTSDVDETGVAGERQSAAMPVAPVVAPDEAPVEVSVGASRSGGVRRRETAAATGVPAEAEETPTG</sequence>
<dbReference type="InterPro" id="IPR015500">
    <property type="entry name" value="Peptidase_S8_subtilisin-rel"/>
</dbReference>
<comment type="caution">
    <text evidence="5">Lacks conserved residue(s) required for the propagation of feature annotation.</text>
</comment>
<feature type="region of interest" description="Disordered" evidence="6">
    <location>
        <begin position="97"/>
        <end position="142"/>
    </location>
</feature>
<evidence type="ECO:0000313" key="9">
    <source>
        <dbReference type="EMBL" id="GAA2373650.1"/>
    </source>
</evidence>
<feature type="transmembrane region" description="Helical" evidence="7">
    <location>
        <begin position="457"/>
        <end position="476"/>
    </location>
</feature>
<keyword evidence="3" id="KW-0378">Hydrolase</keyword>
<dbReference type="InterPro" id="IPR050131">
    <property type="entry name" value="Peptidase_S8_subtilisin-like"/>
</dbReference>
<feature type="compositionally biased region" description="Low complexity" evidence="6">
    <location>
        <begin position="99"/>
        <end position="121"/>
    </location>
</feature>
<keyword evidence="7" id="KW-1133">Transmembrane helix</keyword>
<dbReference type="PRINTS" id="PR00723">
    <property type="entry name" value="SUBTILISIN"/>
</dbReference>
<evidence type="ECO:0000256" key="5">
    <source>
        <dbReference type="PROSITE-ProRule" id="PRU01240"/>
    </source>
</evidence>
<feature type="compositionally biased region" description="Low complexity" evidence="6">
    <location>
        <begin position="529"/>
        <end position="554"/>
    </location>
</feature>
<proteinExistence type="inferred from homology"/>
<keyword evidence="7" id="KW-0472">Membrane</keyword>
<dbReference type="Proteomes" id="UP001501444">
    <property type="component" value="Unassembled WGS sequence"/>
</dbReference>
<dbReference type="PANTHER" id="PTHR43806">
    <property type="entry name" value="PEPTIDASE S8"/>
    <property type="match status" value="1"/>
</dbReference>
<dbReference type="InterPro" id="IPR023827">
    <property type="entry name" value="Peptidase_S8_Asp-AS"/>
</dbReference>
<dbReference type="Pfam" id="PF00082">
    <property type="entry name" value="Peptidase_S8"/>
    <property type="match status" value="1"/>
</dbReference>
<evidence type="ECO:0000256" key="4">
    <source>
        <dbReference type="ARBA" id="ARBA00022825"/>
    </source>
</evidence>
<keyword evidence="4" id="KW-0720">Serine protease</keyword>
<comment type="caution">
    <text evidence="9">The sequence shown here is derived from an EMBL/GenBank/DDBJ whole genome shotgun (WGS) entry which is preliminary data.</text>
</comment>
<evidence type="ECO:0000256" key="7">
    <source>
        <dbReference type="SAM" id="Phobius"/>
    </source>
</evidence>
<dbReference type="InterPro" id="IPR036852">
    <property type="entry name" value="Peptidase_S8/S53_dom_sf"/>
</dbReference>
<keyword evidence="7" id="KW-0812">Transmembrane</keyword>
<evidence type="ECO:0000259" key="8">
    <source>
        <dbReference type="Pfam" id="PF00082"/>
    </source>
</evidence>
<keyword evidence="2" id="KW-0645">Protease</keyword>
<dbReference type="Gene3D" id="3.40.50.200">
    <property type="entry name" value="Peptidase S8/S53 domain"/>
    <property type="match status" value="1"/>
</dbReference>
<organism evidence="9 10">
    <name type="scientific">Dactylosporangium salmoneum</name>
    <dbReference type="NCBI Taxonomy" id="53361"/>
    <lineage>
        <taxon>Bacteria</taxon>
        <taxon>Bacillati</taxon>
        <taxon>Actinomycetota</taxon>
        <taxon>Actinomycetes</taxon>
        <taxon>Micromonosporales</taxon>
        <taxon>Micromonosporaceae</taxon>
        <taxon>Dactylosporangium</taxon>
    </lineage>
</organism>
<evidence type="ECO:0000256" key="2">
    <source>
        <dbReference type="ARBA" id="ARBA00022670"/>
    </source>
</evidence>
<dbReference type="SUPFAM" id="SSF52743">
    <property type="entry name" value="Subtilisin-like"/>
    <property type="match status" value="1"/>
</dbReference>
<comment type="similarity">
    <text evidence="1 5">Belongs to the peptidase S8 family.</text>
</comment>
<feature type="compositionally biased region" description="Low complexity" evidence="6">
    <location>
        <begin position="397"/>
        <end position="411"/>
    </location>
</feature>
<dbReference type="PANTHER" id="PTHR43806:SF11">
    <property type="entry name" value="CEREVISIN-RELATED"/>
    <property type="match status" value="1"/>
</dbReference>
<name>A0ABN3HA17_9ACTN</name>
<dbReference type="PROSITE" id="PS00136">
    <property type="entry name" value="SUBTILASE_ASP"/>
    <property type="match status" value="1"/>
</dbReference>
<evidence type="ECO:0000256" key="3">
    <source>
        <dbReference type="ARBA" id="ARBA00022801"/>
    </source>
</evidence>
<reference evidence="9 10" key="1">
    <citation type="journal article" date="2019" name="Int. J. Syst. Evol. Microbiol.">
        <title>The Global Catalogue of Microorganisms (GCM) 10K type strain sequencing project: providing services to taxonomists for standard genome sequencing and annotation.</title>
        <authorList>
            <consortium name="The Broad Institute Genomics Platform"/>
            <consortium name="The Broad Institute Genome Sequencing Center for Infectious Disease"/>
            <person name="Wu L."/>
            <person name="Ma J."/>
        </authorList>
    </citation>
    <scope>NUCLEOTIDE SEQUENCE [LARGE SCALE GENOMIC DNA]</scope>
    <source>
        <strain evidence="9 10">JCM 3272</strain>
    </source>
</reference>
<dbReference type="RefSeq" id="WP_344617506.1">
    <property type="nucleotide sequence ID" value="NZ_BAAARV010000075.1"/>
</dbReference>